<dbReference type="Proteomes" id="UP000524535">
    <property type="component" value="Unassembled WGS sequence"/>
</dbReference>
<dbReference type="EMBL" id="JACIGY010000003">
    <property type="protein sequence ID" value="MBB4412307.1"/>
    <property type="molecule type" value="Genomic_DNA"/>
</dbReference>
<dbReference type="Pfam" id="PF11160">
    <property type="entry name" value="Hva1_TUDOR"/>
    <property type="match status" value="1"/>
</dbReference>
<dbReference type="Gene3D" id="2.30.30.1060">
    <property type="match status" value="1"/>
</dbReference>
<evidence type="ECO:0000313" key="7">
    <source>
        <dbReference type="Proteomes" id="UP000524535"/>
    </source>
</evidence>
<gene>
    <name evidence="4" type="ORF">GGE31_002820</name>
    <name evidence="3" type="ORF">GGE33_003233</name>
    <name evidence="5" type="ORF">GGE35_002760</name>
</gene>
<sequence length="70" mass="7434">MAKDLKKGDTVAWKTSQGETTGKVIREQTSSTKINGHQVKASKADPQIIVESSKSGAKAAHKPSALKKKS</sequence>
<feature type="region of interest" description="Disordered" evidence="1">
    <location>
        <begin position="1"/>
        <end position="70"/>
    </location>
</feature>
<dbReference type="InterPro" id="IPR021331">
    <property type="entry name" value="Hva1_TUDOR"/>
</dbReference>
<evidence type="ECO:0000259" key="2">
    <source>
        <dbReference type="Pfam" id="PF11160"/>
    </source>
</evidence>
<dbReference type="Proteomes" id="UP000520770">
    <property type="component" value="Unassembled WGS sequence"/>
</dbReference>
<dbReference type="Proteomes" id="UP000576087">
    <property type="component" value="Unassembled WGS sequence"/>
</dbReference>
<evidence type="ECO:0000313" key="8">
    <source>
        <dbReference type="Proteomes" id="UP000576087"/>
    </source>
</evidence>
<dbReference type="EMBL" id="JACIHM010000003">
    <property type="protein sequence ID" value="MBB4446938.1"/>
    <property type="molecule type" value="Genomic_DNA"/>
</dbReference>
<feature type="compositionally biased region" description="Basic residues" evidence="1">
    <location>
        <begin position="59"/>
        <end position="70"/>
    </location>
</feature>
<name>A0A7W6UYZ9_9HYPH</name>
<evidence type="ECO:0000313" key="3">
    <source>
        <dbReference type="EMBL" id="MBB4349471.1"/>
    </source>
</evidence>
<evidence type="ECO:0000313" key="4">
    <source>
        <dbReference type="EMBL" id="MBB4412307.1"/>
    </source>
</evidence>
<dbReference type="AlphaFoldDB" id="A0A7W6UYZ9"/>
<dbReference type="RefSeq" id="WP_183824771.1">
    <property type="nucleotide sequence ID" value="NZ_JACIGW010000003.1"/>
</dbReference>
<evidence type="ECO:0000313" key="5">
    <source>
        <dbReference type="EMBL" id="MBB4446938.1"/>
    </source>
</evidence>
<evidence type="ECO:0000313" key="6">
    <source>
        <dbReference type="Proteomes" id="UP000520770"/>
    </source>
</evidence>
<organism evidence="5 8">
    <name type="scientific">Aliirhizobium cellulosilyticum</name>
    <dbReference type="NCBI Taxonomy" id="393664"/>
    <lineage>
        <taxon>Bacteria</taxon>
        <taxon>Pseudomonadati</taxon>
        <taxon>Pseudomonadota</taxon>
        <taxon>Alphaproteobacteria</taxon>
        <taxon>Hyphomicrobiales</taxon>
        <taxon>Rhizobiaceae</taxon>
        <taxon>Aliirhizobium</taxon>
    </lineage>
</organism>
<proteinExistence type="predicted"/>
<feature type="domain" description="Hypervirulence associated protein TUDOR" evidence="2">
    <location>
        <begin position="8"/>
        <end position="66"/>
    </location>
</feature>
<accession>A0A7W6UYZ9</accession>
<reference evidence="6 7" key="1">
    <citation type="submission" date="2020-08" db="EMBL/GenBank/DDBJ databases">
        <title>Genomic Encyclopedia of Type Strains, Phase IV (KMG-V): Genome sequencing to study the core and pangenomes of soil and plant-associated prokaryotes.</title>
        <authorList>
            <person name="Whitman W."/>
        </authorList>
    </citation>
    <scope>NUCLEOTIDE SEQUENCE [LARGE SCALE GENOMIC DNA]</scope>
    <source>
        <strain evidence="4 7">SEMIA 444</strain>
        <strain evidence="3 6">SEMIA 448</strain>
        <strain evidence="5 8">SEMIA 452</strain>
    </source>
</reference>
<comment type="caution">
    <text evidence="5">The sequence shown here is derived from an EMBL/GenBank/DDBJ whole genome shotgun (WGS) entry which is preliminary data.</text>
</comment>
<evidence type="ECO:0000256" key="1">
    <source>
        <dbReference type="SAM" id="MobiDB-lite"/>
    </source>
</evidence>
<protein>
    <recommendedName>
        <fullName evidence="2">Hypervirulence associated protein TUDOR domain-containing protein</fullName>
    </recommendedName>
</protein>
<keyword evidence="7" id="KW-1185">Reference proteome</keyword>
<dbReference type="EMBL" id="JACIGW010000003">
    <property type="protein sequence ID" value="MBB4349471.1"/>
    <property type="molecule type" value="Genomic_DNA"/>
</dbReference>